<dbReference type="CDD" id="cd00093">
    <property type="entry name" value="HTH_XRE"/>
    <property type="match status" value="1"/>
</dbReference>
<dbReference type="RefSeq" id="WP_093606970.1">
    <property type="nucleotide sequence ID" value="NZ_FNFF01000001.1"/>
</dbReference>
<dbReference type="Pfam" id="PF13560">
    <property type="entry name" value="HTH_31"/>
    <property type="match status" value="1"/>
</dbReference>
<dbReference type="EMBL" id="FNFF01000001">
    <property type="protein sequence ID" value="SDJ46155.1"/>
    <property type="molecule type" value="Genomic_DNA"/>
</dbReference>
<dbReference type="OrthoDB" id="3542608at2"/>
<dbReference type="InterPro" id="IPR010982">
    <property type="entry name" value="Lambda_DNA-bd_dom_sf"/>
</dbReference>
<evidence type="ECO:0000313" key="2">
    <source>
        <dbReference type="EMBL" id="SDJ46155.1"/>
    </source>
</evidence>
<evidence type="ECO:0000313" key="3">
    <source>
        <dbReference type="Proteomes" id="UP000199155"/>
    </source>
</evidence>
<dbReference type="PANTHER" id="PTHR35010:SF2">
    <property type="entry name" value="BLL4672 PROTEIN"/>
    <property type="match status" value="1"/>
</dbReference>
<dbReference type="Gene3D" id="3.30.450.180">
    <property type="match status" value="1"/>
</dbReference>
<evidence type="ECO:0000259" key="1">
    <source>
        <dbReference type="PROSITE" id="PS50943"/>
    </source>
</evidence>
<name>A0A1G8TZ50_9ACTN</name>
<organism evidence="2 3">
    <name type="scientific">Streptomyces indicus</name>
    <dbReference type="NCBI Taxonomy" id="417292"/>
    <lineage>
        <taxon>Bacteria</taxon>
        <taxon>Bacillati</taxon>
        <taxon>Actinomycetota</taxon>
        <taxon>Actinomycetes</taxon>
        <taxon>Kitasatosporales</taxon>
        <taxon>Streptomycetaceae</taxon>
        <taxon>Streptomyces</taxon>
    </lineage>
</organism>
<dbReference type="GO" id="GO:0003677">
    <property type="term" value="F:DNA binding"/>
    <property type="evidence" value="ECO:0007669"/>
    <property type="project" value="InterPro"/>
</dbReference>
<protein>
    <submittedName>
        <fullName evidence="2">Helix-turn-helix domain-containing protein</fullName>
    </submittedName>
</protein>
<dbReference type="Pfam" id="PF17765">
    <property type="entry name" value="MLTR_LBD"/>
    <property type="match status" value="1"/>
</dbReference>
<dbReference type="InterPro" id="IPR041413">
    <property type="entry name" value="MLTR_LBD"/>
</dbReference>
<dbReference type="SUPFAM" id="SSF47413">
    <property type="entry name" value="lambda repressor-like DNA-binding domains"/>
    <property type="match status" value="1"/>
</dbReference>
<dbReference type="STRING" id="417292.SAMN05421806_101511"/>
<feature type="domain" description="HTH cro/C1-type" evidence="1">
    <location>
        <begin position="34"/>
        <end position="81"/>
    </location>
</feature>
<dbReference type="PROSITE" id="PS50943">
    <property type="entry name" value="HTH_CROC1"/>
    <property type="match status" value="1"/>
</dbReference>
<reference evidence="2 3" key="1">
    <citation type="submission" date="2016-10" db="EMBL/GenBank/DDBJ databases">
        <authorList>
            <person name="de Groot N.N."/>
        </authorList>
    </citation>
    <scope>NUCLEOTIDE SEQUENCE [LARGE SCALE GENOMIC DNA]</scope>
    <source>
        <strain evidence="2 3">CGMCC 4.5727</strain>
    </source>
</reference>
<dbReference type="InterPro" id="IPR001387">
    <property type="entry name" value="Cro/C1-type_HTH"/>
</dbReference>
<proteinExistence type="predicted"/>
<dbReference type="Proteomes" id="UP000199155">
    <property type="component" value="Unassembled WGS sequence"/>
</dbReference>
<dbReference type="PANTHER" id="PTHR35010">
    <property type="entry name" value="BLL4672 PROTEIN-RELATED"/>
    <property type="match status" value="1"/>
</dbReference>
<dbReference type="Gene3D" id="1.10.260.40">
    <property type="entry name" value="lambda repressor-like DNA-binding domains"/>
    <property type="match status" value="1"/>
</dbReference>
<gene>
    <name evidence="2" type="ORF">SAMN05421806_101511</name>
</gene>
<keyword evidence="3" id="KW-1185">Reference proteome</keyword>
<dbReference type="AlphaFoldDB" id="A0A1G8TZ50"/>
<dbReference type="SMART" id="SM00530">
    <property type="entry name" value="HTH_XRE"/>
    <property type="match status" value="1"/>
</dbReference>
<sequence>MTDNELGSFLRARREAVTPAEVGLPEGPRRRTPGLRRSELAMLADISVEYLARLEQGRDRHPSPQVLGALCDALRIPLEERLYLRQLLKSEESDFLCAVRPRPQREVRPTVRALLDRLEPTPALVVNWLGEIAAYTEGFARLARPLGMLDGEAPSLPRYVLTDPRAKDAYADWERAADEQVELLRFGITKGDPETTELAQELTITVGAAFTDRIAAPARVARRSGTQTLVHPEAGELRLAYEILELPEGDGQRMIVHLPADEAASAALDLLNGRRPGTLRAVGS</sequence>
<accession>A0A1G8TZ50</accession>